<accession>A0A835H404</accession>
<proteinExistence type="predicted"/>
<organism evidence="2 3">
    <name type="scientific">Coptis chinensis</name>
    <dbReference type="NCBI Taxonomy" id="261450"/>
    <lineage>
        <taxon>Eukaryota</taxon>
        <taxon>Viridiplantae</taxon>
        <taxon>Streptophyta</taxon>
        <taxon>Embryophyta</taxon>
        <taxon>Tracheophyta</taxon>
        <taxon>Spermatophyta</taxon>
        <taxon>Magnoliopsida</taxon>
        <taxon>Ranunculales</taxon>
        <taxon>Ranunculaceae</taxon>
        <taxon>Coptidoideae</taxon>
        <taxon>Coptis</taxon>
    </lineage>
</organism>
<dbReference type="OrthoDB" id="1918879at2759"/>
<comment type="caution">
    <text evidence="2">The sequence shown here is derived from an EMBL/GenBank/DDBJ whole genome shotgun (WGS) entry which is preliminary data.</text>
</comment>
<keyword evidence="3" id="KW-1185">Reference proteome</keyword>
<evidence type="ECO:0000313" key="2">
    <source>
        <dbReference type="EMBL" id="KAF9591168.1"/>
    </source>
</evidence>
<gene>
    <name evidence="2" type="ORF">IFM89_002123</name>
</gene>
<dbReference type="AlphaFoldDB" id="A0A835H404"/>
<dbReference type="PANTHER" id="PTHR33623:SF5">
    <property type="entry name" value="HISTONE-LYSINE N-METHYLTRANSFERASE SETD1B-LIKE PROTEIN"/>
    <property type="match status" value="1"/>
</dbReference>
<feature type="compositionally biased region" description="Acidic residues" evidence="1">
    <location>
        <begin position="267"/>
        <end position="282"/>
    </location>
</feature>
<feature type="region of interest" description="Disordered" evidence="1">
    <location>
        <begin position="215"/>
        <end position="282"/>
    </location>
</feature>
<evidence type="ECO:0008006" key="4">
    <source>
        <dbReference type="Google" id="ProtNLM"/>
    </source>
</evidence>
<dbReference type="Proteomes" id="UP000631114">
    <property type="component" value="Unassembled WGS sequence"/>
</dbReference>
<sequence length="472" mass="54300">MGSKHLKELLKEDQEPFILKNYIDDIKRSVPKSKKTQLQIKKQNNPISFTKNLCFLSSPDVKKSPMFEFRSPLKTTSPCRNSNSNTLFVHIPTRTATLLLEAAMRIQKSSVSKKKWFFGSILKRIGGRKSQKSECNGMEKMVSVKEIIRWEEKVVCDMGGLSCSCNSRRSSVWSESNEEKSFDLETSSSSRSEDSAEFDSSPFQFVLHNNLSPNHHQQAEFDTPKQSPSRIKRQEVGSENGSLNDAGNKYEEEEKEQNSPVSVLDPPFEDDDDDEDDGQEDVEAEKDGFDLERNFANVQRAKLQLLQNLRRFEKLAELDPLELEMRIAEQEDEDSEFAEQCHYNDDGLFFSVNEKSDSLIVRELLAQSNMHNCKRIPSDIKRLVLDLAAEEGVEETDPCSREFVVKKVCKRLESWKEVESNTIDMMVEFDFKRDANEWLKNPEQLQDVAAMLELAIFDILVEELSDELYLVQ</sequence>
<dbReference type="EMBL" id="JADFTS010000008">
    <property type="protein sequence ID" value="KAF9591168.1"/>
    <property type="molecule type" value="Genomic_DNA"/>
</dbReference>
<evidence type="ECO:0000313" key="3">
    <source>
        <dbReference type="Proteomes" id="UP000631114"/>
    </source>
</evidence>
<evidence type="ECO:0000256" key="1">
    <source>
        <dbReference type="SAM" id="MobiDB-lite"/>
    </source>
</evidence>
<name>A0A835H404_9MAGN</name>
<feature type="region of interest" description="Disordered" evidence="1">
    <location>
        <begin position="176"/>
        <end position="199"/>
    </location>
</feature>
<protein>
    <recommendedName>
        <fullName evidence="4">DUF4378 domain-containing protein</fullName>
    </recommendedName>
</protein>
<reference evidence="2 3" key="1">
    <citation type="submission" date="2020-10" db="EMBL/GenBank/DDBJ databases">
        <title>The Coptis chinensis genome and diversification of protoberbering-type alkaloids.</title>
        <authorList>
            <person name="Wang B."/>
            <person name="Shu S."/>
            <person name="Song C."/>
            <person name="Liu Y."/>
        </authorList>
    </citation>
    <scope>NUCLEOTIDE SEQUENCE [LARGE SCALE GENOMIC DNA]</scope>
    <source>
        <strain evidence="2">HL-2020</strain>
        <tissue evidence="2">Leaf</tissue>
    </source>
</reference>
<dbReference type="PANTHER" id="PTHR33623">
    <property type="entry name" value="OS04G0572500 PROTEIN"/>
    <property type="match status" value="1"/>
</dbReference>